<dbReference type="GeneID" id="25474899"/>
<gene>
    <name evidence="3" type="ORF">ENH_00047460</name>
</gene>
<dbReference type="OrthoDB" id="10438197at2759"/>
<name>U6MPT4_9EIME</name>
<dbReference type="RefSeq" id="XP_013441027.1">
    <property type="nucleotide sequence ID" value="XM_013585573.1"/>
</dbReference>
<sequence>MDAAAFAAAVAAADAAAAAQALRRLQAAAAAAETLTELSLALAKTPHDPGIDPTLDPHPTLDPTLDPHPTLDPNSPQLQQLLSSYGNKIRQTLTQQAQDTAVLQQLLDFGKSVSLLQEDIYFQFCNLRKRYERALTTRKLAALPGIQQRFAETVEELLKEFTKRQLEEEHKFEEKINSEEMEFNKSIQVLIQQTQRAMAETQREIESVEQLSWSKRETMQTQIIKAYHSTLSQNRLNQLAYKNWTLSLLEETEAALAAHKTLQARRNQHVKTYQQRVMIEVEDFIRKLKVKISKKKKKRVNR</sequence>
<protein>
    <submittedName>
        <fullName evidence="3">Uncharacterized protein</fullName>
    </submittedName>
</protein>
<feature type="coiled-coil region" evidence="1">
    <location>
        <begin position="184"/>
        <end position="211"/>
    </location>
</feature>
<organism evidence="3 4">
    <name type="scientific">Eimeria necatrix</name>
    <dbReference type="NCBI Taxonomy" id="51315"/>
    <lineage>
        <taxon>Eukaryota</taxon>
        <taxon>Sar</taxon>
        <taxon>Alveolata</taxon>
        <taxon>Apicomplexa</taxon>
        <taxon>Conoidasida</taxon>
        <taxon>Coccidia</taxon>
        <taxon>Eucoccidiorida</taxon>
        <taxon>Eimeriorina</taxon>
        <taxon>Eimeriidae</taxon>
        <taxon>Eimeria</taxon>
    </lineage>
</organism>
<evidence type="ECO:0000256" key="2">
    <source>
        <dbReference type="SAM" id="MobiDB-lite"/>
    </source>
</evidence>
<accession>U6MPT4</accession>
<dbReference type="EMBL" id="HG722853">
    <property type="protein sequence ID" value="CDJ63665.1"/>
    <property type="molecule type" value="Genomic_DNA"/>
</dbReference>
<feature type="compositionally biased region" description="Low complexity" evidence="2">
    <location>
        <begin position="52"/>
        <end position="73"/>
    </location>
</feature>
<dbReference type="Proteomes" id="UP000030754">
    <property type="component" value="Unassembled WGS sequence"/>
</dbReference>
<keyword evidence="4" id="KW-1185">Reference proteome</keyword>
<feature type="region of interest" description="Disordered" evidence="2">
    <location>
        <begin position="46"/>
        <end position="74"/>
    </location>
</feature>
<reference evidence="3" key="2">
    <citation type="submission" date="2013-10" db="EMBL/GenBank/DDBJ databases">
        <authorList>
            <person name="Aslett M."/>
        </authorList>
    </citation>
    <scope>NUCLEOTIDE SEQUENCE [LARGE SCALE GENOMIC DNA]</scope>
    <source>
        <strain evidence="3">Houghton</strain>
    </source>
</reference>
<dbReference type="AlphaFoldDB" id="U6MPT4"/>
<keyword evidence="1" id="KW-0175">Coiled coil</keyword>
<evidence type="ECO:0000256" key="1">
    <source>
        <dbReference type="SAM" id="Coils"/>
    </source>
</evidence>
<dbReference type="VEuPathDB" id="ToxoDB:ENH_00047460"/>
<evidence type="ECO:0000313" key="4">
    <source>
        <dbReference type="Proteomes" id="UP000030754"/>
    </source>
</evidence>
<reference evidence="3" key="1">
    <citation type="submission" date="2013-10" db="EMBL/GenBank/DDBJ databases">
        <title>Genomic analysis of the causative agents of coccidiosis in chickens.</title>
        <authorList>
            <person name="Reid A.J."/>
            <person name="Blake D."/>
            <person name="Billington K."/>
            <person name="Browne H."/>
            <person name="Dunn M."/>
            <person name="Hung S."/>
            <person name="Kawahara F."/>
            <person name="Miranda-Saavedra D."/>
            <person name="Mourier T."/>
            <person name="Nagra H."/>
            <person name="Otto T.D."/>
            <person name="Rawlings N."/>
            <person name="Sanchez A."/>
            <person name="Sanders M."/>
            <person name="Subramaniam C."/>
            <person name="Tay Y."/>
            <person name="Dear P."/>
            <person name="Doerig C."/>
            <person name="Gruber A."/>
            <person name="Parkinson J."/>
            <person name="Shirley M."/>
            <person name="Wan K.L."/>
            <person name="Berriman M."/>
            <person name="Tomley F."/>
            <person name="Pain A."/>
        </authorList>
    </citation>
    <scope>NUCLEOTIDE SEQUENCE [LARGE SCALE GENOMIC DNA]</scope>
    <source>
        <strain evidence="3">Houghton</strain>
    </source>
</reference>
<evidence type="ECO:0000313" key="3">
    <source>
        <dbReference type="EMBL" id="CDJ63665.1"/>
    </source>
</evidence>
<proteinExistence type="predicted"/>